<evidence type="ECO:0000313" key="2">
    <source>
        <dbReference type="Proteomes" id="UP000008206"/>
    </source>
</evidence>
<dbReference type="HOGENOM" id="CLU_1445436_0_0_3"/>
<dbReference type="OrthoDB" id="3524978at2"/>
<proteinExistence type="predicted"/>
<dbReference type="EMBL" id="CP002200">
    <property type="protein sequence ID" value="ADN18362.1"/>
    <property type="molecule type" value="Genomic_DNA"/>
</dbReference>
<name>E0UN32_GLOV7</name>
<keyword evidence="2" id="KW-1185">Reference proteome</keyword>
<keyword evidence="1" id="KW-0614">Plasmid</keyword>
<gene>
    <name evidence="1" type="ordered locus">Cyan7822_6610</name>
</gene>
<dbReference type="InterPro" id="IPR017642">
    <property type="entry name" value="DNA_S_mod_DndB"/>
</dbReference>
<organism evidence="1 2">
    <name type="scientific">Gloeothece verrucosa (strain PCC 7822)</name>
    <name type="common">Cyanothece sp. (strain PCC 7822)</name>
    <dbReference type="NCBI Taxonomy" id="497965"/>
    <lineage>
        <taxon>Bacteria</taxon>
        <taxon>Bacillati</taxon>
        <taxon>Cyanobacteriota</taxon>
        <taxon>Cyanophyceae</taxon>
        <taxon>Oscillatoriophycideae</taxon>
        <taxon>Chroococcales</taxon>
        <taxon>Aphanothecaceae</taxon>
        <taxon>Gloeothece</taxon>
        <taxon>Gloeothece verrucosa</taxon>
    </lineage>
</organism>
<geneLocation type="plasmid" evidence="1 2">
    <name>Cy782202</name>
</geneLocation>
<dbReference type="AlphaFoldDB" id="E0UN32"/>
<dbReference type="RefSeq" id="WP_013335104.1">
    <property type="nucleotide sequence ID" value="NC_014534.1"/>
</dbReference>
<dbReference type="Pfam" id="PF14072">
    <property type="entry name" value="DndB"/>
    <property type="match status" value="1"/>
</dbReference>
<protein>
    <submittedName>
        <fullName evidence="1">DGQHR domain protein</fullName>
    </submittedName>
</protein>
<reference evidence="2" key="1">
    <citation type="journal article" date="2011" name="MBio">
        <title>Novel metabolic attributes of the genus Cyanothece, comprising a group of unicellular nitrogen-fixing Cyanobacteria.</title>
        <authorList>
            <person name="Bandyopadhyay A."/>
            <person name="Elvitigala T."/>
            <person name="Welsh E."/>
            <person name="Stockel J."/>
            <person name="Liberton M."/>
            <person name="Min H."/>
            <person name="Sherman L.A."/>
            <person name="Pakrasi H.B."/>
        </authorList>
    </citation>
    <scope>NUCLEOTIDE SEQUENCE [LARGE SCALE GENOMIC DNA]</scope>
    <source>
        <strain evidence="2">PCC 7822</strain>
        <plasmid evidence="2">Cy782202</plasmid>
    </source>
</reference>
<dbReference type="Proteomes" id="UP000008206">
    <property type="component" value="Plasmid Cy782202"/>
</dbReference>
<evidence type="ECO:0000313" key="1">
    <source>
        <dbReference type="EMBL" id="ADN18362.1"/>
    </source>
</evidence>
<dbReference type="KEGG" id="cyj:Cyan7822_6610"/>
<sequence length="187" mass="21237">MLNPITQKFDFLEGNAALVPPGLASALNIYVQPLMLERYNQGKIFLAIGAKHGGRLMLQINVHATEIPALVRWEEENKNSNSQKVPKKRPINKKRVEDIKNYIRERAQAGKKWILGTLTANVDPAAVEYQRIWEDFYMVFIPNCTRVGIIDGQHRTRAIVELVDSDPDLISQMSFPISLILEGDLKQ</sequence>
<accession>E0UN32</accession>